<dbReference type="EMBL" id="MCGO01000036">
    <property type="protein sequence ID" value="ORY40111.1"/>
    <property type="molecule type" value="Genomic_DNA"/>
</dbReference>
<reference evidence="1 2" key="1">
    <citation type="submission" date="2016-07" db="EMBL/GenBank/DDBJ databases">
        <title>Pervasive Adenine N6-methylation of Active Genes in Fungi.</title>
        <authorList>
            <consortium name="DOE Joint Genome Institute"/>
            <person name="Mondo S.J."/>
            <person name="Dannebaum R.O."/>
            <person name="Kuo R.C."/>
            <person name="Labutti K."/>
            <person name="Haridas S."/>
            <person name="Kuo A."/>
            <person name="Salamov A."/>
            <person name="Ahrendt S.R."/>
            <person name="Lipzen A."/>
            <person name="Sullivan W."/>
            <person name="Andreopoulos W.B."/>
            <person name="Clum A."/>
            <person name="Lindquist E."/>
            <person name="Daum C."/>
            <person name="Ramamoorthy G.K."/>
            <person name="Gryganskyi A."/>
            <person name="Culley D."/>
            <person name="Magnuson J.K."/>
            <person name="James T.Y."/>
            <person name="O'Malley M.A."/>
            <person name="Stajich J.E."/>
            <person name="Spatafora J.W."/>
            <person name="Visel A."/>
            <person name="Grigoriev I.V."/>
        </authorList>
    </citation>
    <scope>NUCLEOTIDE SEQUENCE [LARGE SCALE GENOMIC DNA]</scope>
    <source>
        <strain evidence="1 2">JEL800</strain>
    </source>
</reference>
<evidence type="ECO:0008006" key="3">
    <source>
        <dbReference type="Google" id="ProtNLM"/>
    </source>
</evidence>
<keyword evidence="2" id="KW-1185">Reference proteome</keyword>
<dbReference type="InterPro" id="IPR011009">
    <property type="entry name" value="Kinase-like_dom_sf"/>
</dbReference>
<gene>
    <name evidence="1" type="ORF">BCR33DRAFT_719517</name>
</gene>
<sequence>MDKSNIQYPKEEVVHILSDIWMVGIVLLRLSLRVDAVGFALDPTITTHNDLEHWTEEALKNAVAQAAVNNSAQTELNVNLLRVISGCLKVDPNRRLSLLQMVENVKSWKCG</sequence>
<accession>A0A1Y2BZC1</accession>
<proteinExistence type="predicted"/>
<dbReference type="AlphaFoldDB" id="A0A1Y2BZC1"/>
<name>A0A1Y2BZC1_9FUNG</name>
<dbReference type="Gene3D" id="1.10.510.10">
    <property type="entry name" value="Transferase(Phosphotransferase) domain 1"/>
    <property type="match status" value="1"/>
</dbReference>
<dbReference type="Proteomes" id="UP000193642">
    <property type="component" value="Unassembled WGS sequence"/>
</dbReference>
<evidence type="ECO:0000313" key="1">
    <source>
        <dbReference type="EMBL" id="ORY40111.1"/>
    </source>
</evidence>
<protein>
    <recommendedName>
        <fullName evidence="3">Protein kinase domain-containing protein</fullName>
    </recommendedName>
</protein>
<dbReference type="SUPFAM" id="SSF56112">
    <property type="entry name" value="Protein kinase-like (PK-like)"/>
    <property type="match status" value="1"/>
</dbReference>
<comment type="caution">
    <text evidence="1">The sequence shown here is derived from an EMBL/GenBank/DDBJ whole genome shotgun (WGS) entry which is preliminary data.</text>
</comment>
<organism evidence="1 2">
    <name type="scientific">Rhizoclosmatium globosum</name>
    <dbReference type="NCBI Taxonomy" id="329046"/>
    <lineage>
        <taxon>Eukaryota</taxon>
        <taxon>Fungi</taxon>
        <taxon>Fungi incertae sedis</taxon>
        <taxon>Chytridiomycota</taxon>
        <taxon>Chytridiomycota incertae sedis</taxon>
        <taxon>Chytridiomycetes</taxon>
        <taxon>Chytridiales</taxon>
        <taxon>Chytriomycetaceae</taxon>
        <taxon>Rhizoclosmatium</taxon>
    </lineage>
</organism>
<dbReference type="OrthoDB" id="2171656at2759"/>
<evidence type="ECO:0000313" key="2">
    <source>
        <dbReference type="Proteomes" id="UP000193642"/>
    </source>
</evidence>